<feature type="compositionally biased region" description="Basic and acidic residues" evidence="2">
    <location>
        <begin position="1"/>
        <end position="11"/>
    </location>
</feature>
<dbReference type="Proteomes" id="UP000236161">
    <property type="component" value="Unassembled WGS sequence"/>
</dbReference>
<proteinExistence type="predicted"/>
<evidence type="ECO:0000313" key="3">
    <source>
        <dbReference type="EMBL" id="PKA46400.1"/>
    </source>
</evidence>
<keyword evidence="1" id="KW-0175">Coiled coil</keyword>
<dbReference type="EMBL" id="KZ454165">
    <property type="protein sequence ID" value="PKA46400.1"/>
    <property type="molecule type" value="Genomic_DNA"/>
</dbReference>
<sequence>MEETTKGKKEVPSQVAPESALGIEGPGGKIEEAIKGKERVPPAAFNVAPNIGETWSVLGERLFEIRREEEKILGSTSKVLKVVKSLKGKEEEEARHLRRIEELEGALLQVTKRSQGDHREELGKLYKLEDKLASLALCNVEWASKSEAARGEFHCSLSDVNQAHSAHVKDLRKRIKELYDEKEALIEERSWLRDEVAKARETTSGAKETASKLVTGRSC</sequence>
<organism evidence="3 4">
    <name type="scientific">Apostasia shenzhenica</name>
    <dbReference type="NCBI Taxonomy" id="1088818"/>
    <lineage>
        <taxon>Eukaryota</taxon>
        <taxon>Viridiplantae</taxon>
        <taxon>Streptophyta</taxon>
        <taxon>Embryophyta</taxon>
        <taxon>Tracheophyta</taxon>
        <taxon>Spermatophyta</taxon>
        <taxon>Magnoliopsida</taxon>
        <taxon>Liliopsida</taxon>
        <taxon>Asparagales</taxon>
        <taxon>Orchidaceae</taxon>
        <taxon>Apostasioideae</taxon>
        <taxon>Apostasia</taxon>
    </lineage>
</organism>
<protein>
    <submittedName>
        <fullName evidence="3">Uncharacterized protein</fullName>
    </submittedName>
</protein>
<evidence type="ECO:0000256" key="1">
    <source>
        <dbReference type="SAM" id="Coils"/>
    </source>
</evidence>
<keyword evidence="4" id="KW-1185">Reference proteome</keyword>
<gene>
    <name evidence="3" type="ORF">AXF42_Ash020291</name>
</gene>
<reference evidence="3 4" key="1">
    <citation type="journal article" date="2017" name="Nature">
        <title>The Apostasia genome and the evolution of orchids.</title>
        <authorList>
            <person name="Zhang G.Q."/>
            <person name="Liu K.W."/>
            <person name="Li Z."/>
            <person name="Lohaus R."/>
            <person name="Hsiao Y.Y."/>
            <person name="Niu S.C."/>
            <person name="Wang J.Y."/>
            <person name="Lin Y.C."/>
            <person name="Xu Q."/>
            <person name="Chen L.J."/>
            <person name="Yoshida K."/>
            <person name="Fujiwara S."/>
            <person name="Wang Z.W."/>
            <person name="Zhang Y.Q."/>
            <person name="Mitsuda N."/>
            <person name="Wang M."/>
            <person name="Liu G.H."/>
            <person name="Pecoraro L."/>
            <person name="Huang H.X."/>
            <person name="Xiao X.J."/>
            <person name="Lin M."/>
            <person name="Wu X.Y."/>
            <person name="Wu W.L."/>
            <person name="Chen Y.Y."/>
            <person name="Chang S.B."/>
            <person name="Sakamoto S."/>
            <person name="Ohme-Takagi M."/>
            <person name="Yagi M."/>
            <person name="Zeng S.J."/>
            <person name="Shen C.Y."/>
            <person name="Yeh C.M."/>
            <person name="Luo Y.B."/>
            <person name="Tsai W.C."/>
            <person name="Van de Peer Y."/>
            <person name="Liu Z.J."/>
        </authorList>
    </citation>
    <scope>NUCLEOTIDE SEQUENCE [LARGE SCALE GENOMIC DNA]</scope>
    <source>
        <strain evidence="4">cv. Shenzhen</strain>
        <tissue evidence="3">Stem</tissue>
    </source>
</reference>
<feature type="coiled-coil region" evidence="1">
    <location>
        <begin position="161"/>
        <end position="202"/>
    </location>
</feature>
<evidence type="ECO:0000313" key="4">
    <source>
        <dbReference type="Proteomes" id="UP000236161"/>
    </source>
</evidence>
<name>A0A2H9ZSY4_9ASPA</name>
<accession>A0A2H9ZSY4</accession>
<evidence type="ECO:0000256" key="2">
    <source>
        <dbReference type="SAM" id="MobiDB-lite"/>
    </source>
</evidence>
<feature type="region of interest" description="Disordered" evidence="2">
    <location>
        <begin position="1"/>
        <end position="27"/>
    </location>
</feature>
<dbReference type="AlphaFoldDB" id="A0A2H9ZSY4"/>